<dbReference type="Gene3D" id="2.60.40.10">
    <property type="entry name" value="Immunoglobulins"/>
    <property type="match status" value="1"/>
</dbReference>
<evidence type="ECO:0000313" key="4">
    <source>
        <dbReference type="Proteomes" id="UP001409291"/>
    </source>
</evidence>
<feature type="domain" description="HTH luxR-type" evidence="2">
    <location>
        <begin position="900"/>
        <end position="957"/>
    </location>
</feature>
<comment type="caution">
    <text evidence="3">The sequence shown here is derived from an EMBL/GenBank/DDBJ whole genome shotgun (WGS) entry which is preliminary data.</text>
</comment>
<dbReference type="InterPro" id="IPR000792">
    <property type="entry name" value="Tscrpt_reg_LuxR_C"/>
</dbReference>
<reference evidence="3 4" key="1">
    <citation type="submission" date="2024-04" db="EMBL/GenBank/DDBJ databases">
        <title>WGS of bacteria from Torrens River.</title>
        <authorList>
            <person name="Wyrsch E.R."/>
            <person name="Drigo B."/>
        </authorList>
    </citation>
    <scope>NUCLEOTIDE SEQUENCE [LARGE SCALE GENOMIC DNA]</scope>
    <source>
        <strain evidence="3 4">TWI391</strain>
    </source>
</reference>
<dbReference type="Gene3D" id="1.10.10.10">
    <property type="entry name" value="Winged helix-like DNA-binding domain superfamily/Winged helix DNA-binding domain"/>
    <property type="match status" value="1"/>
</dbReference>
<dbReference type="InterPro" id="IPR016032">
    <property type="entry name" value="Sig_transdc_resp-reg_C-effctor"/>
</dbReference>
<accession>A0ABV0BZU8</accession>
<dbReference type="InterPro" id="IPR013783">
    <property type="entry name" value="Ig-like_fold"/>
</dbReference>
<dbReference type="SUPFAM" id="SSF46894">
    <property type="entry name" value="C-terminal effector domain of the bipartite response regulators"/>
    <property type="match status" value="1"/>
</dbReference>
<gene>
    <name evidence="3" type="ORF">ABE541_23260</name>
</gene>
<dbReference type="SMART" id="SM00421">
    <property type="entry name" value="HTH_LUXR"/>
    <property type="match status" value="1"/>
</dbReference>
<keyword evidence="4" id="KW-1185">Reference proteome</keyword>
<dbReference type="EMBL" id="JBDJNQ010000014">
    <property type="protein sequence ID" value="MEN5380206.1"/>
    <property type="molecule type" value="Genomic_DNA"/>
</dbReference>
<dbReference type="InterPro" id="IPR036388">
    <property type="entry name" value="WH-like_DNA-bd_sf"/>
</dbReference>
<name>A0ABV0BZU8_9SPHI</name>
<evidence type="ECO:0000256" key="1">
    <source>
        <dbReference type="SAM" id="Coils"/>
    </source>
</evidence>
<dbReference type="Proteomes" id="UP001409291">
    <property type="component" value="Unassembled WGS sequence"/>
</dbReference>
<sequence length="961" mass="110624">MKFLFKIFFLLFIICGIFFGESKANDIQYLASPWVQQFTKSTYKAGNQNWGLSVDQNGLIYAANSDGLLEYDGAYWNLYPHPNKGIVRVAQVHPDGKIYTGGQSEFGYWLKNNNGRLTYHSISKRLLKDLNDEIWKIIIQDHRIIFQSFSTIYIYENDNIKTITEDGEPFLFAFQANKRIFVEKIPSGLHELKNDKLIPVSGKEQLKGHNILSILPFDAASFLIGTAKGGLFLMSKSGEITPWKNDINEELKNVQINNGIKLLNHYYVFGTILNGIYILDENGSFVQHINKSVGLQNNTVLSLTVDKQSNIWSGLDNGIDRIAINADLYYYSDNSGKLGTIYSAKIYQGYLYLGTNQGLFYTSWNPNKKYQPIDFKMIHGSQGQVWNLEVINNVLVCGHNTGTFQIQGTAMSLLSPKTGGWVIKMLSPHAPYVLQGNYTGVSLFKSLPNALTYQTQYPNFRSGVQLLETQSKNSVWAAGYNELNLLKFSDDYSVIKQIKPYAQKNGLPKSGYLGVYKLAAINVFTTDSGLYVYDELIDKFTPYHQLNNKLGTFSKANKIIPAANNSYWFINKTRIALVDLLQGGQIRVDSIKLASLEDNMMKYYENISALNPNQYLISIDNGFSLLNLGRDNFKPTDVPAPLIRNIRSLFSTDSIDFNSDKEIVDIKYKNNSIQVSYALPYYTETAVQYQFKLTNTQEEWSDWSKLPYKEFTNLAVGQYVFTIRAKLPNGFITKETKVEIEILPPWYRTWYAYLGYLILLVLAIKEVRKWYNKKLIKHEKQVKKAYLLKQEELLKQEAIRAQQHLIEIKNKQLEQELYNKNKELTNATMNIVQKNELLNALNHELLQLKDENGNKLQPEQLQKVAKILKNAYEDNMDWHLFEQSFNETHENFFKKLKHQFPELMPNDLKLCAYLRLNMSSKEIASLLNITTRGVEIRRYRLRKKLNITTEQNLTDFLMNIS</sequence>
<evidence type="ECO:0000313" key="3">
    <source>
        <dbReference type="EMBL" id="MEN5380206.1"/>
    </source>
</evidence>
<organism evidence="3 4">
    <name type="scientific">Sphingobacterium kitahiroshimense</name>
    <dbReference type="NCBI Taxonomy" id="470446"/>
    <lineage>
        <taxon>Bacteria</taxon>
        <taxon>Pseudomonadati</taxon>
        <taxon>Bacteroidota</taxon>
        <taxon>Sphingobacteriia</taxon>
        <taxon>Sphingobacteriales</taxon>
        <taxon>Sphingobacteriaceae</taxon>
        <taxon>Sphingobacterium</taxon>
    </lineage>
</organism>
<protein>
    <submittedName>
        <fullName evidence="3">Transcriptional regulator</fullName>
    </submittedName>
</protein>
<dbReference type="SUPFAM" id="SSF63829">
    <property type="entry name" value="Calcium-dependent phosphotriesterase"/>
    <property type="match status" value="1"/>
</dbReference>
<dbReference type="RefSeq" id="WP_346583098.1">
    <property type="nucleotide sequence ID" value="NZ_JBDJNQ010000014.1"/>
</dbReference>
<evidence type="ECO:0000259" key="2">
    <source>
        <dbReference type="SMART" id="SM00421"/>
    </source>
</evidence>
<keyword evidence="1" id="KW-0175">Coiled coil</keyword>
<feature type="coiled-coil region" evidence="1">
    <location>
        <begin position="810"/>
        <end position="851"/>
    </location>
</feature>
<dbReference type="InterPro" id="IPR015943">
    <property type="entry name" value="WD40/YVTN_repeat-like_dom_sf"/>
</dbReference>
<dbReference type="Gene3D" id="2.130.10.10">
    <property type="entry name" value="YVTN repeat-like/Quinoprotein amine dehydrogenase"/>
    <property type="match status" value="2"/>
</dbReference>
<proteinExistence type="predicted"/>